<dbReference type="Pfam" id="PF13456">
    <property type="entry name" value="RVT_3"/>
    <property type="match status" value="1"/>
</dbReference>
<reference evidence="2 3" key="1">
    <citation type="journal article" date="2019" name="Genome Biol. Evol.">
        <title>Insights into the evolution of the New World diploid cottons (Gossypium, subgenus Houzingenia) based on genome sequencing.</title>
        <authorList>
            <person name="Grover C.E."/>
            <person name="Arick M.A. 2nd"/>
            <person name="Thrash A."/>
            <person name="Conover J.L."/>
            <person name="Sanders W.S."/>
            <person name="Peterson D.G."/>
            <person name="Frelichowski J.E."/>
            <person name="Scheffler J.A."/>
            <person name="Scheffler B.E."/>
            <person name="Wendel J.F."/>
        </authorList>
    </citation>
    <scope>NUCLEOTIDE SEQUENCE [LARGE SCALE GENOMIC DNA]</scope>
    <source>
        <strain evidence="2">157</strain>
        <tissue evidence="2">Leaf</tissue>
    </source>
</reference>
<dbReference type="PANTHER" id="PTHR47723:SF19">
    <property type="entry name" value="POLYNUCLEOTIDYL TRANSFERASE, RIBONUCLEASE H-LIKE SUPERFAMILY PROTEIN"/>
    <property type="match status" value="1"/>
</dbReference>
<dbReference type="PANTHER" id="PTHR47723">
    <property type="entry name" value="OS05G0353850 PROTEIN"/>
    <property type="match status" value="1"/>
</dbReference>
<dbReference type="CDD" id="cd06222">
    <property type="entry name" value="RNase_H_like"/>
    <property type="match status" value="1"/>
</dbReference>
<gene>
    <name evidence="2" type="ORF">Golob_017154</name>
</gene>
<name>A0A7J8M6H8_9ROSI</name>
<dbReference type="InterPro" id="IPR002156">
    <property type="entry name" value="RNaseH_domain"/>
</dbReference>
<dbReference type="InterPro" id="IPR053151">
    <property type="entry name" value="RNase_H-like"/>
</dbReference>
<dbReference type="SUPFAM" id="SSF53098">
    <property type="entry name" value="Ribonuclease H-like"/>
    <property type="match status" value="1"/>
</dbReference>
<protein>
    <recommendedName>
        <fullName evidence="1">RNase H type-1 domain-containing protein</fullName>
    </recommendedName>
</protein>
<evidence type="ECO:0000259" key="1">
    <source>
        <dbReference type="Pfam" id="PF13456"/>
    </source>
</evidence>
<dbReference type="EMBL" id="JABEZX010000007">
    <property type="protein sequence ID" value="MBA0560243.1"/>
    <property type="molecule type" value="Genomic_DNA"/>
</dbReference>
<comment type="caution">
    <text evidence="2">The sequence shown here is derived from an EMBL/GenBank/DDBJ whole genome shotgun (WGS) entry which is preliminary data.</text>
</comment>
<dbReference type="AlphaFoldDB" id="A0A7J8M6H8"/>
<dbReference type="InterPro" id="IPR036397">
    <property type="entry name" value="RNaseH_sf"/>
</dbReference>
<dbReference type="GO" id="GO:0003676">
    <property type="term" value="F:nucleic acid binding"/>
    <property type="evidence" value="ECO:0007669"/>
    <property type="project" value="InterPro"/>
</dbReference>
<accession>A0A7J8M6H8</accession>
<dbReference type="Gene3D" id="3.30.420.10">
    <property type="entry name" value="Ribonuclease H-like superfamily/Ribonuclease H"/>
    <property type="match status" value="1"/>
</dbReference>
<feature type="domain" description="RNase H type-1" evidence="1">
    <location>
        <begin position="63"/>
        <end position="175"/>
    </location>
</feature>
<evidence type="ECO:0000313" key="2">
    <source>
        <dbReference type="EMBL" id="MBA0560243.1"/>
    </source>
</evidence>
<dbReference type="GO" id="GO:0004523">
    <property type="term" value="F:RNA-DNA hybrid ribonuclease activity"/>
    <property type="evidence" value="ECO:0007669"/>
    <property type="project" value="InterPro"/>
</dbReference>
<dbReference type="InterPro" id="IPR012337">
    <property type="entry name" value="RNaseH-like_sf"/>
</dbReference>
<keyword evidence="3" id="KW-1185">Reference proteome</keyword>
<proteinExistence type="predicted"/>
<dbReference type="InterPro" id="IPR044730">
    <property type="entry name" value="RNase_H-like_dom_plant"/>
</dbReference>
<dbReference type="Proteomes" id="UP000593572">
    <property type="component" value="Unassembled WGS sequence"/>
</dbReference>
<sequence>MCGCLCFQISLNKGSSLPYFRIGFYLTFVFMKDCRIQLKWLRSLAAGLGNTMHILVDAHIVARDLGYAATGGMVRDHYGNWIVGFTRFLRVCSPFEAEVWSILDRIFILLNKGYRRAIILTDNVEVVQILTNLNLEDSRITVLRRTQRIMRAEGMWKVKHIPRNHNLVVDRLAKLSLSWKSSLQVLNEAPKEIIHLLQEDKEHGCFM</sequence>
<evidence type="ECO:0000313" key="3">
    <source>
        <dbReference type="Proteomes" id="UP000593572"/>
    </source>
</evidence>
<organism evidence="2 3">
    <name type="scientific">Gossypium lobatum</name>
    <dbReference type="NCBI Taxonomy" id="34289"/>
    <lineage>
        <taxon>Eukaryota</taxon>
        <taxon>Viridiplantae</taxon>
        <taxon>Streptophyta</taxon>
        <taxon>Embryophyta</taxon>
        <taxon>Tracheophyta</taxon>
        <taxon>Spermatophyta</taxon>
        <taxon>Magnoliopsida</taxon>
        <taxon>eudicotyledons</taxon>
        <taxon>Gunneridae</taxon>
        <taxon>Pentapetalae</taxon>
        <taxon>rosids</taxon>
        <taxon>malvids</taxon>
        <taxon>Malvales</taxon>
        <taxon>Malvaceae</taxon>
        <taxon>Malvoideae</taxon>
        <taxon>Gossypium</taxon>
    </lineage>
</organism>